<keyword evidence="1" id="KW-0812">Transmembrane</keyword>
<dbReference type="Proteomes" id="UP001279734">
    <property type="component" value="Unassembled WGS sequence"/>
</dbReference>
<evidence type="ECO:0000256" key="1">
    <source>
        <dbReference type="SAM" id="Phobius"/>
    </source>
</evidence>
<organism evidence="2 3">
    <name type="scientific">Nepenthes gracilis</name>
    <name type="common">Slender pitcher plant</name>
    <dbReference type="NCBI Taxonomy" id="150966"/>
    <lineage>
        <taxon>Eukaryota</taxon>
        <taxon>Viridiplantae</taxon>
        <taxon>Streptophyta</taxon>
        <taxon>Embryophyta</taxon>
        <taxon>Tracheophyta</taxon>
        <taxon>Spermatophyta</taxon>
        <taxon>Magnoliopsida</taxon>
        <taxon>eudicotyledons</taxon>
        <taxon>Gunneridae</taxon>
        <taxon>Pentapetalae</taxon>
        <taxon>Caryophyllales</taxon>
        <taxon>Nepenthaceae</taxon>
        <taxon>Nepenthes</taxon>
    </lineage>
</organism>
<dbReference type="AlphaFoldDB" id="A0AAD3XEY8"/>
<keyword evidence="3" id="KW-1185">Reference proteome</keyword>
<evidence type="ECO:0000313" key="3">
    <source>
        <dbReference type="Proteomes" id="UP001279734"/>
    </source>
</evidence>
<proteinExistence type="predicted"/>
<dbReference type="GO" id="GO:0009536">
    <property type="term" value="C:plastid"/>
    <property type="evidence" value="ECO:0007669"/>
    <property type="project" value="TreeGrafter"/>
</dbReference>
<comment type="caution">
    <text evidence="2">The sequence shown here is derived from an EMBL/GenBank/DDBJ whole genome shotgun (WGS) entry which is preliminary data.</text>
</comment>
<evidence type="ECO:0000313" key="2">
    <source>
        <dbReference type="EMBL" id="GMH02385.1"/>
    </source>
</evidence>
<keyword evidence="1" id="KW-1133">Transmembrane helix</keyword>
<accession>A0AAD3XEY8</accession>
<dbReference type="GO" id="GO:0016859">
    <property type="term" value="F:cis-trans isomerase activity"/>
    <property type="evidence" value="ECO:0007669"/>
    <property type="project" value="TreeGrafter"/>
</dbReference>
<keyword evidence="1" id="KW-0472">Membrane</keyword>
<dbReference type="PANTHER" id="PTHR33591">
    <property type="entry name" value="BETA-CAROTENE ISOMERASE D27"/>
    <property type="match status" value="1"/>
</dbReference>
<dbReference type="InterPro" id="IPR038938">
    <property type="entry name" value="D27-like"/>
</dbReference>
<feature type="transmembrane region" description="Helical" evidence="1">
    <location>
        <begin position="112"/>
        <end position="131"/>
    </location>
</feature>
<name>A0AAD3XEY8_NEPGR</name>
<reference evidence="2" key="1">
    <citation type="submission" date="2023-05" db="EMBL/GenBank/DDBJ databases">
        <title>Nepenthes gracilis genome sequencing.</title>
        <authorList>
            <person name="Fukushima K."/>
        </authorList>
    </citation>
    <scope>NUCLEOTIDE SEQUENCE</scope>
    <source>
        <strain evidence="2">SING2019-196</strain>
    </source>
</reference>
<gene>
    <name evidence="2" type="ORF">Nepgr_004224</name>
</gene>
<dbReference type="EMBL" id="BSYO01000003">
    <property type="protein sequence ID" value="GMH02385.1"/>
    <property type="molecule type" value="Genomic_DNA"/>
</dbReference>
<dbReference type="PANTHER" id="PTHR33591:SF1">
    <property type="entry name" value="BETA-CAROTENE ISOMERASE D27, CHLOROPLASTIC"/>
    <property type="match status" value="1"/>
</dbReference>
<protein>
    <submittedName>
        <fullName evidence="2">Uncharacterized protein</fullName>
    </submittedName>
</protein>
<dbReference type="GO" id="GO:1901601">
    <property type="term" value="P:strigolactone biosynthetic process"/>
    <property type="evidence" value="ECO:0007669"/>
    <property type="project" value="TreeGrafter"/>
</dbReference>
<sequence>MDAKLLLQRNTTIHSFCKFMGRQKTSSSSSDFMTRSSDSHKVHKLSNNQTVYNDNWFDRLAISHLSHAIQAKTGIKSKRKGYDGLLEACRALSQDLNALQQREVAIEILRKAFPIQIIFLASLYSLVLVYLGI</sequence>